<evidence type="ECO:0000313" key="1">
    <source>
        <dbReference type="EMBL" id="TGO79633.1"/>
    </source>
</evidence>
<protein>
    <submittedName>
        <fullName evidence="1">Uncharacterized protein</fullName>
    </submittedName>
</protein>
<name>A0A4Z1KEI7_9HELO</name>
<gene>
    <name evidence="1" type="ORF">BELL_0027g00240</name>
</gene>
<reference evidence="1 2" key="1">
    <citation type="submission" date="2017-12" db="EMBL/GenBank/DDBJ databases">
        <title>Comparative genomics of Botrytis spp.</title>
        <authorList>
            <person name="Valero-Jimenez C.A."/>
            <person name="Tapia P."/>
            <person name="Veloso J."/>
            <person name="Silva-Moreno E."/>
            <person name="Staats M."/>
            <person name="Valdes J.H."/>
            <person name="Van Kan J.A.L."/>
        </authorList>
    </citation>
    <scope>NUCLEOTIDE SEQUENCE [LARGE SCALE GENOMIC DNA]</scope>
    <source>
        <strain evidence="1 2">Be9601</strain>
    </source>
</reference>
<sequence>MLFLDLEHKRKDINANRTLGHGSDLHLAALGKLWKIWKDVRNTSDEAWRVYRVLTNMLLNFKPSEEISLAQLEIDAPVVGMESISSEPTQHLNDGLFLEEGLFENPNELDIDWKIWHSLIEEASFDEAFQGIISNHSEFDDDPQYRDTHFPSN</sequence>
<comment type="caution">
    <text evidence="1">The sequence shown here is derived from an EMBL/GenBank/DDBJ whole genome shotgun (WGS) entry which is preliminary data.</text>
</comment>
<evidence type="ECO:0000313" key="2">
    <source>
        <dbReference type="Proteomes" id="UP000297229"/>
    </source>
</evidence>
<accession>A0A4Z1KEI7</accession>
<organism evidence="1 2">
    <name type="scientific">Botrytis elliptica</name>
    <dbReference type="NCBI Taxonomy" id="278938"/>
    <lineage>
        <taxon>Eukaryota</taxon>
        <taxon>Fungi</taxon>
        <taxon>Dikarya</taxon>
        <taxon>Ascomycota</taxon>
        <taxon>Pezizomycotina</taxon>
        <taxon>Leotiomycetes</taxon>
        <taxon>Helotiales</taxon>
        <taxon>Sclerotiniaceae</taxon>
        <taxon>Botrytis</taxon>
    </lineage>
</organism>
<dbReference type="EMBL" id="PQXM01000027">
    <property type="protein sequence ID" value="TGO79633.1"/>
    <property type="molecule type" value="Genomic_DNA"/>
</dbReference>
<dbReference type="Proteomes" id="UP000297229">
    <property type="component" value="Unassembled WGS sequence"/>
</dbReference>
<proteinExistence type="predicted"/>
<keyword evidence="2" id="KW-1185">Reference proteome</keyword>
<dbReference type="STRING" id="278938.A0A4Z1KEI7"/>
<dbReference type="AlphaFoldDB" id="A0A4Z1KEI7"/>